<sequence length="395" mass="41909">MPSGLVVLFLALMLGIQPVTTDLYLPALPSLTEGFGASMAQAQLTLTSLLLAFGASQLVWGPLSDRFGRRPILLCGLAVYTLAAVGSALAPSMALLVLWRTLQGAAMGAVVMCARALVRDLYAPEIGARVLSKGLSGLGVIACICAPLGGLLSDNFNWQAALVALAVFSAATLALVALRFVETAPRKNPRALQPRVLLATWLVILRNPTFWAFTLLATASYGVLFTVLASSSFVFIQVLALSKTQYGLVMFSFSFVYLLGTFLCRRLLARFGIRRTVALAAGVSLLGGSLVGIFGLLGWHTPAAIVLPFWLVALAHGVHQPCSQSGAVGPFPQAAGAASALNGFSMTLAAFGMGRWLGWRMDGTVFPLSNGVWFWSLCIAIVGWTLVQKYGEVRR</sequence>
<evidence type="ECO:0000256" key="5">
    <source>
        <dbReference type="ARBA" id="ARBA00022692"/>
    </source>
</evidence>
<evidence type="ECO:0000256" key="1">
    <source>
        <dbReference type="ARBA" id="ARBA00004651"/>
    </source>
</evidence>
<proteinExistence type="inferred from homology"/>
<feature type="transmembrane region" description="Helical" evidence="8">
    <location>
        <begin position="42"/>
        <end position="60"/>
    </location>
</feature>
<keyword evidence="5 8" id="KW-0812">Transmembrane</keyword>
<feature type="transmembrane region" description="Helical" evidence="8">
    <location>
        <begin position="97"/>
        <end position="118"/>
    </location>
</feature>
<dbReference type="CDD" id="cd17320">
    <property type="entry name" value="MFS_MdfA_MDR_like"/>
    <property type="match status" value="1"/>
</dbReference>
<protein>
    <recommendedName>
        <fullName evidence="8">Bcr/CflA family efflux transporter</fullName>
    </recommendedName>
</protein>
<dbReference type="PANTHER" id="PTHR23502:SF132">
    <property type="entry name" value="POLYAMINE TRANSPORTER 2-RELATED"/>
    <property type="match status" value="1"/>
</dbReference>
<evidence type="ECO:0000256" key="7">
    <source>
        <dbReference type="ARBA" id="ARBA00023136"/>
    </source>
</evidence>
<comment type="similarity">
    <text evidence="2 8">Belongs to the major facilitator superfamily. Bcr/CmlA family.</text>
</comment>
<feature type="transmembrane region" description="Helical" evidence="8">
    <location>
        <begin position="365"/>
        <end position="387"/>
    </location>
</feature>
<evidence type="ECO:0000256" key="3">
    <source>
        <dbReference type="ARBA" id="ARBA00022448"/>
    </source>
</evidence>
<keyword evidence="6 8" id="KW-1133">Transmembrane helix</keyword>
<dbReference type="PANTHER" id="PTHR23502">
    <property type="entry name" value="MAJOR FACILITATOR SUPERFAMILY"/>
    <property type="match status" value="1"/>
</dbReference>
<feature type="transmembrane region" description="Helical" evidence="8">
    <location>
        <begin position="334"/>
        <end position="353"/>
    </location>
</feature>
<feature type="transmembrane region" description="Helical" evidence="8">
    <location>
        <begin position="246"/>
        <end position="264"/>
    </location>
</feature>
<dbReference type="InterPro" id="IPR004812">
    <property type="entry name" value="Efflux_drug-R_Bcr/CmlA"/>
</dbReference>
<evidence type="ECO:0000256" key="2">
    <source>
        <dbReference type="ARBA" id="ARBA00006236"/>
    </source>
</evidence>
<feature type="transmembrane region" description="Helical" evidence="8">
    <location>
        <begin position="130"/>
        <end position="152"/>
    </location>
</feature>
<keyword evidence="11" id="KW-1185">Reference proteome</keyword>
<keyword evidence="7 8" id="KW-0472">Membrane</keyword>
<keyword evidence="8" id="KW-0997">Cell inner membrane</keyword>
<dbReference type="Pfam" id="PF07690">
    <property type="entry name" value="MFS_1"/>
    <property type="match status" value="1"/>
</dbReference>
<evidence type="ECO:0000256" key="6">
    <source>
        <dbReference type="ARBA" id="ARBA00022989"/>
    </source>
</evidence>
<dbReference type="NCBIfam" id="TIGR00710">
    <property type="entry name" value="efflux_Bcr_CflA"/>
    <property type="match status" value="1"/>
</dbReference>
<evidence type="ECO:0000313" key="11">
    <source>
        <dbReference type="Proteomes" id="UP001180487"/>
    </source>
</evidence>
<dbReference type="InterPro" id="IPR036259">
    <property type="entry name" value="MFS_trans_sf"/>
</dbReference>
<dbReference type="PROSITE" id="PS50850">
    <property type="entry name" value="MFS"/>
    <property type="match status" value="1"/>
</dbReference>
<dbReference type="Proteomes" id="UP001180487">
    <property type="component" value="Unassembled WGS sequence"/>
</dbReference>
<keyword evidence="4" id="KW-1003">Cell membrane</keyword>
<feature type="transmembrane region" description="Helical" evidence="8">
    <location>
        <begin position="210"/>
        <end position="240"/>
    </location>
</feature>
<feature type="transmembrane region" description="Helical" evidence="8">
    <location>
        <begin position="158"/>
        <end position="181"/>
    </location>
</feature>
<evidence type="ECO:0000256" key="8">
    <source>
        <dbReference type="RuleBase" id="RU365088"/>
    </source>
</evidence>
<evidence type="ECO:0000256" key="4">
    <source>
        <dbReference type="ARBA" id="ARBA00022475"/>
    </source>
</evidence>
<gene>
    <name evidence="10" type="ORF">J2X19_002487</name>
</gene>
<evidence type="ECO:0000313" key="10">
    <source>
        <dbReference type="EMBL" id="MDR7377808.1"/>
    </source>
</evidence>
<dbReference type="EMBL" id="JAVDXT010000002">
    <property type="protein sequence ID" value="MDR7377808.1"/>
    <property type="molecule type" value="Genomic_DNA"/>
</dbReference>
<comment type="subcellular location">
    <subcellularLocation>
        <location evidence="8">Cell inner membrane</location>
        <topology evidence="8">Multi-pass membrane protein</topology>
    </subcellularLocation>
    <subcellularLocation>
        <location evidence="1">Cell membrane</location>
        <topology evidence="1">Multi-pass membrane protein</topology>
    </subcellularLocation>
</comment>
<feature type="transmembrane region" description="Helical" evidence="8">
    <location>
        <begin position="276"/>
        <end position="297"/>
    </location>
</feature>
<accession>A0ABU2C916</accession>
<evidence type="ECO:0000259" key="9">
    <source>
        <dbReference type="PROSITE" id="PS50850"/>
    </source>
</evidence>
<dbReference type="InterPro" id="IPR020846">
    <property type="entry name" value="MFS_dom"/>
</dbReference>
<feature type="domain" description="Major facilitator superfamily (MFS) profile" evidence="9">
    <location>
        <begin position="6"/>
        <end position="395"/>
    </location>
</feature>
<dbReference type="InterPro" id="IPR011701">
    <property type="entry name" value="MFS"/>
</dbReference>
<dbReference type="Gene3D" id="1.20.1720.10">
    <property type="entry name" value="Multidrug resistance protein D"/>
    <property type="match status" value="1"/>
</dbReference>
<feature type="transmembrane region" description="Helical" evidence="8">
    <location>
        <begin position="72"/>
        <end position="91"/>
    </location>
</feature>
<dbReference type="SUPFAM" id="SSF103473">
    <property type="entry name" value="MFS general substrate transporter"/>
    <property type="match status" value="1"/>
</dbReference>
<comment type="caution">
    <text evidence="10">The sequence shown here is derived from an EMBL/GenBank/DDBJ whole genome shotgun (WGS) entry which is preliminary data.</text>
</comment>
<comment type="caution">
    <text evidence="8">Lacks conserved residue(s) required for the propagation of feature annotation.</text>
</comment>
<name>A0ABU2C916_9BURK</name>
<keyword evidence="3 8" id="KW-0813">Transport</keyword>
<organism evidence="10 11">
    <name type="scientific">Rhodoferax ferrireducens</name>
    <dbReference type="NCBI Taxonomy" id="192843"/>
    <lineage>
        <taxon>Bacteria</taxon>
        <taxon>Pseudomonadati</taxon>
        <taxon>Pseudomonadota</taxon>
        <taxon>Betaproteobacteria</taxon>
        <taxon>Burkholderiales</taxon>
        <taxon>Comamonadaceae</taxon>
        <taxon>Rhodoferax</taxon>
    </lineage>
</organism>
<reference evidence="10 11" key="1">
    <citation type="submission" date="2023-07" db="EMBL/GenBank/DDBJ databases">
        <title>Sorghum-associated microbial communities from plants grown in Nebraska, USA.</title>
        <authorList>
            <person name="Schachtman D."/>
        </authorList>
    </citation>
    <scope>NUCLEOTIDE SEQUENCE [LARGE SCALE GENOMIC DNA]</scope>
    <source>
        <strain evidence="10 11">BE313</strain>
    </source>
</reference>